<dbReference type="EMBL" id="JAAOZC010000005">
    <property type="protein sequence ID" value="NIJ08553.1"/>
    <property type="molecule type" value="Genomic_DNA"/>
</dbReference>
<feature type="chain" id="PRO_5046049944" evidence="1">
    <location>
        <begin position="26"/>
        <end position="594"/>
    </location>
</feature>
<name>A0ABX0TU51_9SPHN</name>
<dbReference type="RefSeq" id="WP_167073406.1">
    <property type="nucleotide sequence ID" value="NZ_JAAOZC010000005.1"/>
</dbReference>
<comment type="caution">
    <text evidence="2">The sequence shown here is derived from an EMBL/GenBank/DDBJ whole genome shotgun (WGS) entry which is preliminary data.</text>
</comment>
<keyword evidence="1" id="KW-0732">Signal</keyword>
<evidence type="ECO:0000256" key="1">
    <source>
        <dbReference type="SAM" id="SignalP"/>
    </source>
</evidence>
<protein>
    <submittedName>
        <fullName evidence="2">Dienelactone hydrolase</fullName>
    </submittedName>
</protein>
<gene>
    <name evidence="2" type="ORF">FHS31_002174</name>
</gene>
<evidence type="ECO:0000313" key="2">
    <source>
        <dbReference type="EMBL" id="NIJ08553.1"/>
    </source>
</evidence>
<dbReference type="Proteomes" id="UP000727456">
    <property type="component" value="Unassembled WGS sequence"/>
</dbReference>
<evidence type="ECO:0000313" key="3">
    <source>
        <dbReference type="Proteomes" id="UP000727456"/>
    </source>
</evidence>
<dbReference type="GO" id="GO:0016787">
    <property type="term" value="F:hydrolase activity"/>
    <property type="evidence" value="ECO:0007669"/>
    <property type="project" value="UniProtKB-KW"/>
</dbReference>
<dbReference type="Gene3D" id="3.40.50.1820">
    <property type="entry name" value="alpha/beta hydrolase"/>
    <property type="match status" value="2"/>
</dbReference>
<dbReference type="InterPro" id="IPR029058">
    <property type="entry name" value="AB_hydrolase_fold"/>
</dbReference>
<dbReference type="SUPFAM" id="SSF53474">
    <property type="entry name" value="alpha/beta-Hydrolases"/>
    <property type="match status" value="2"/>
</dbReference>
<accession>A0ABX0TU51</accession>
<sequence>MRGNSWLSVILSIAALVCFAPGALAAPTQQIIQLKAADGRAVPALVTYPEGGPDTQAPVAIIHHGGPGGHPLRSLSAARWAADYFAGRGYITISIMSRIGRDVIDQPFGAQAADIKGAVDWASQLSHGPIVLVGHSSGSVSVTYYEATTQDPRVKAIVHFAPTFPGSLWMPTSMGRPRYDAVVARLKKLVADGKGDQPIYEDHHLAPPAPQDITYGYLMSAKVWLSWWGPDSKQNNLALFPNIRVPMLMISGDKDIFASRAYQEELKKAAVNSPRVDAIILDGGIPHEFVGAEVKAPALAYDWLAEVGIRPSPRIATHVVDMKLSAYDIRPGVIYEPADAGFRKPLAVMLMPDFADDVMLTPFDEIGPRLAKAGYTVLIPQDSGSGWPLYRSVAGTVSTNQRAWLKYLADQGHAQVAIVAHGQEGVMVPALLPPIAQGPSIAGVALIQPPGAPAAFAQDVLGAQPYAKALADADAAVKRGAGGTTMIIVPYRSNGRDPATHKWLNYMASSFLSYWGPSAPVAPVPALTAAGEPVLLIDADKGRFLSRDAQTSLAKGGVSSLWYDKVASPFDDPDRLAADLAKWLDALPKQPEFK</sequence>
<keyword evidence="2" id="KW-0378">Hydrolase</keyword>
<feature type="signal peptide" evidence="1">
    <location>
        <begin position="1"/>
        <end position="25"/>
    </location>
</feature>
<proteinExistence type="predicted"/>
<reference evidence="2 3" key="1">
    <citation type="submission" date="2020-03" db="EMBL/GenBank/DDBJ databases">
        <title>Genomic Encyclopedia of Type Strains, Phase III (KMG-III): the genomes of soil and plant-associated and newly described type strains.</title>
        <authorList>
            <person name="Whitman W."/>
        </authorList>
    </citation>
    <scope>NUCLEOTIDE SEQUENCE [LARGE SCALE GENOMIC DNA]</scope>
    <source>
        <strain evidence="2 3">CECT 8804</strain>
    </source>
</reference>
<organism evidence="2 3">
    <name type="scientific">Sphingomonas vulcanisoli</name>
    <dbReference type="NCBI Taxonomy" id="1658060"/>
    <lineage>
        <taxon>Bacteria</taxon>
        <taxon>Pseudomonadati</taxon>
        <taxon>Pseudomonadota</taxon>
        <taxon>Alphaproteobacteria</taxon>
        <taxon>Sphingomonadales</taxon>
        <taxon>Sphingomonadaceae</taxon>
        <taxon>Sphingomonas</taxon>
    </lineage>
</organism>
<keyword evidence="3" id="KW-1185">Reference proteome</keyword>